<organism evidence="1">
    <name type="scientific">bioreactor metagenome</name>
    <dbReference type="NCBI Taxonomy" id="1076179"/>
    <lineage>
        <taxon>unclassified sequences</taxon>
        <taxon>metagenomes</taxon>
        <taxon>ecological metagenomes</taxon>
    </lineage>
</organism>
<accession>A0A644V270</accession>
<proteinExistence type="predicted"/>
<comment type="caution">
    <text evidence="1">The sequence shown here is derived from an EMBL/GenBank/DDBJ whole genome shotgun (WGS) entry which is preliminary data.</text>
</comment>
<dbReference type="AlphaFoldDB" id="A0A644V270"/>
<dbReference type="EMBL" id="VSSQ01000204">
    <property type="protein sequence ID" value="MPL85327.1"/>
    <property type="molecule type" value="Genomic_DNA"/>
</dbReference>
<gene>
    <name evidence="1" type="ORF">SDC9_31295</name>
</gene>
<name>A0A644V270_9ZZZZ</name>
<sequence>MKIIVKIDADTSEGRQLIDYLKTFPEVVTFEDMMLHEPQPNYMTKPKTTFTPSENYVTAEEFRTEAKKRAKTFLKKHGLHS</sequence>
<reference evidence="1" key="1">
    <citation type="submission" date="2019-08" db="EMBL/GenBank/DDBJ databases">
        <authorList>
            <person name="Kucharzyk K."/>
            <person name="Murdoch R.W."/>
            <person name="Higgins S."/>
            <person name="Loffler F."/>
        </authorList>
    </citation>
    <scope>NUCLEOTIDE SEQUENCE</scope>
</reference>
<protein>
    <submittedName>
        <fullName evidence="1">Uncharacterized protein</fullName>
    </submittedName>
</protein>
<evidence type="ECO:0000313" key="1">
    <source>
        <dbReference type="EMBL" id="MPL85327.1"/>
    </source>
</evidence>